<comment type="caution">
    <text evidence="6">The sequence shown here is derived from an EMBL/GenBank/DDBJ whole genome shotgun (WGS) entry which is preliminary data.</text>
</comment>
<organism evidence="6 7">
    <name type="scientific">Saccharopolyspora elongata</name>
    <dbReference type="NCBI Taxonomy" id="2530387"/>
    <lineage>
        <taxon>Bacteria</taxon>
        <taxon>Bacillati</taxon>
        <taxon>Actinomycetota</taxon>
        <taxon>Actinomycetes</taxon>
        <taxon>Pseudonocardiales</taxon>
        <taxon>Pseudonocardiaceae</taxon>
        <taxon>Saccharopolyspora</taxon>
    </lineage>
</organism>
<evidence type="ECO:0000256" key="1">
    <source>
        <dbReference type="ARBA" id="ARBA00001974"/>
    </source>
</evidence>
<dbReference type="Gene3D" id="3.40.30.120">
    <property type="match status" value="1"/>
</dbReference>
<proteinExistence type="inferred from homology"/>
<gene>
    <name evidence="6" type="ORF">E1288_12975</name>
</gene>
<evidence type="ECO:0000313" key="6">
    <source>
        <dbReference type="EMBL" id="TDD51893.1"/>
    </source>
</evidence>
<name>A0A4R4Z1Z2_9PSEU</name>
<dbReference type="InterPro" id="IPR050641">
    <property type="entry name" value="RIFMO-like"/>
</dbReference>
<dbReference type="GO" id="GO:0016709">
    <property type="term" value="F:oxidoreductase activity, acting on paired donors, with incorporation or reduction of molecular oxygen, NAD(P)H as one donor, and incorporation of one atom of oxygen"/>
    <property type="evidence" value="ECO:0007669"/>
    <property type="project" value="UniProtKB-ARBA"/>
</dbReference>
<dbReference type="Gene3D" id="3.30.70.2450">
    <property type="match status" value="1"/>
</dbReference>
<feature type="domain" description="FAD-binding" evidence="5">
    <location>
        <begin position="2"/>
        <end position="333"/>
    </location>
</feature>
<reference evidence="6 7" key="1">
    <citation type="submission" date="2019-03" db="EMBL/GenBank/DDBJ databases">
        <title>Draft genome sequences of novel Actinobacteria.</title>
        <authorList>
            <person name="Sahin N."/>
            <person name="Ay H."/>
            <person name="Saygin H."/>
        </authorList>
    </citation>
    <scope>NUCLEOTIDE SEQUENCE [LARGE SCALE GENOMIC DNA]</scope>
    <source>
        <strain evidence="6 7">7K502</strain>
    </source>
</reference>
<keyword evidence="4" id="KW-0274">FAD</keyword>
<dbReference type="Pfam" id="PF01494">
    <property type="entry name" value="FAD_binding_3"/>
    <property type="match status" value="1"/>
</dbReference>
<dbReference type="Proteomes" id="UP000294947">
    <property type="component" value="Unassembled WGS sequence"/>
</dbReference>
<dbReference type="EMBL" id="SMKW01000014">
    <property type="protein sequence ID" value="TDD51893.1"/>
    <property type="molecule type" value="Genomic_DNA"/>
</dbReference>
<accession>A0A4R4Z1Z2</accession>
<dbReference type="Gene3D" id="3.50.50.60">
    <property type="entry name" value="FAD/NAD(P)-binding domain"/>
    <property type="match status" value="1"/>
</dbReference>
<dbReference type="PANTHER" id="PTHR43004">
    <property type="entry name" value="TRK SYSTEM POTASSIUM UPTAKE PROTEIN"/>
    <property type="match status" value="1"/>
</dbReference>
<dbReference type="SUPFAM" id="SSF51905">
    <property type="entry name" value="FAD/NAD(P)-binding domain"/>
    <property type="match status" value="1"/>
</dbReference>
<dbReference type="PANTHER" id="PTHR43004:SF19">
    <property type="entry name" value="BINDING MONOOXYGENASE, PUTATIVE (JCVI)-RELATED"/>
    <property type="match status" value="1"/>
</dbReference>
<dbReference type="InterPro" id="IPR036249">
    <property type="entry name" value="Thioredoxin-like_sf"/>
</dbReference>
<protein>
    <submittedName>
        <fullName evidence="6">3-(3-hydroxyphenyl)propionate hydroxylase</fullName>
    </submittedName>
</protein>
<dbReference type="NCBIfam" id="NF004832">
    <property type="entry name" value="PRK06184.1"/>
    <property type="match status" value="1"/>
</dbReference>
<evidence type="ECO:0000256" key="4">
    <source>
        <dbReference type="ARBA" id="ARBA00022827"/>
    </source>
</evidence>
<dbReference type="AlphaFoldDB" id="A0A4R4Z1Z2"/>
<dbReference type="GO" id="GO:0071949">
    <property type="term" value="F:FAD binding"/>
    <property type="evidence" value="ECO:0007669"/>
    <property type="project" value="InterPro"/>
</dbReference>
<dbReference type="InterPro" id="IPR002938">
    <property type="entry name" value="FAD-bd"/>
</dbReference>
<dbReference type="SUPFAM" id="SSF52833">
    <property type="entry name" value="Thioredoxin-like"/>
    <property type="match status" value="1"/>
</dbReference>
<evidence type="ECO:0000313" key="7">
    <source>
        <dbReference type="Proteomes" id="UP000294947"/>
    </source>
</evidence>
<comment type="similarity">
    <text evidence="2">Belongs to the PheA/TfdB FAD monooxygenase family.</text>
</comment>
<evidence type="ECO:0000256" key="2">
    <source>
        <dbReference type="ARBA" id="ARBA00007801"/>
    </source>
</evidence>
<comment type="cofactor">
    <cofactor evidence="1">
        <name>FAD</name>
        <dbReference type="ChEBI" id="CHEBI:57692"/>
    </cofactor>
</comment>
<keyword evidence="3" id="KW-0285">Flavoprotein</keyword>
<dbReference type="PRINTS" id="PR00420">
    <property type="entry name" value="RNGMNOXGNASE"/>
</dbReference>
<dbReference type="InterPro" id="IPR036188">
    <property type="entry name" value="FAD/NAD-bd_sf"/>
</dbReference>
<sequence length="468" mass="50449">MDTRVLIAGAGPTGLTLGIELARRGVGCRIVDAAPEPPRGSRGDGLQPRTLEVFDDLGVLDEVLAGGAPPAPIRAHLDGEFVGERRMAEHVEPTPDIPHPNPWVLPQWRTEEILRNRLARLGVRVEVGTEFLGCSQDSRGVTAELSTGPVRADFLVGADGGRSAVRKSVGIDFVGETDESVRMLLADVRVAGLDPDRGHWFGTAADLAHGIAFTPLPGTDSFQCAAPLPDDQDASLPALQRLLDELSGRTDLRLHDLTWSTAWRANMRLARQFRRGRVFLAGDAAHVHPPTGGQGLNTGVQDAYNLGWKLADGDHDLLDSYEAERLPVAASVLGISTALLRKHTDGHEDAYRRGTETRQLDISYRTGPLAHDERAARGRVQAGDRAPDSPVGDGVRLFDLFRGPHWTLLAFGAQPPETGPDVLVHRIDQSHVDAWRAYDVAAGTLVLVRPDGHIGRITEAAGARPSGR</sequence>
<keyword evidence="7" id="KW-1185">Reference proteome</keyword>
<dbReference type="OrthoDB" id="8670884at2"/>
<evidence type="ECO:0000256" key="3">
    <source>
        <dbReference type="ARBA" id="ARBA00022630"/>
    </source>
</evidence>
<dbReference type="RefSeq" id="WP_132484682.1">
    <property type="nucleotide sequence ID" value="NZ_SMKW01000014.1"/>
</dbReference>
<evidence type="ECO:0000259" key="5">
    <source>
        <dbReference type="Pfam" id="PF01494"/>
    </source>
</evidence>